<gene>
    <name evidence="2" type="ORF">ENL70_05910</name>
</gene>
<dbReference type="SUPFAM" id="SSF47781">
    <property type="entry name" value="RuvA domain 2-like"/>
    <property type="match status" value="1"/>
</dbReference>
<proteinExistence type="predicted"/>
<organism evidence="2">
    <name type="scientific">Thermodesulfobium narugense</name>
    <dbReference type="NCBI Taxonomy" id="184064"/>
    <lineage>
        <taxon>Bacteria</taxon>
        <taxon>Pseudomonadati</taxon>
        <taxon>Thermodesulfobiota</taxon>
        <taxon>Thermodesulfobiia</taxon>
        <taxon>Thermodesulfobiales</taxon>
        <taxon>Thermodesulfobiaceae</taxon>
        <taxon>Thermodesulfobium</taxon>
    </lineage>
</organism>
<dbReference type="SMART" id="SM00278">
    <property type="entry name" value="HhH1"/>
    <property type="match status" value="1"/>
</dbReference>
<dbReference type="GO" id="GO:0003677">
    <property type="term" value="F:DNA binding"/>
    <property type="evidence" value="ECO:0007669"/>
    <property type="project" value="UniProtKB-KW"/>
</dbReference>
<dbReference type="GO" id="GO:0006281">
    <property type="term" value="P:DNA repair"/>
    <property type="evidence" value="ECO:0007669"/>
    <property type="project" value="InterPro"/>
</dbReference>
<dbReference type="SUPFAM" id="SSF142984">
    <property type="entry name" value="Nqo1 middle domain-like"/>
    <property type="match status" value="1"/>
</dbReference>
<dbReference type="GO" id="GO:0015628">
    <property type="term" value="P:protein secretion by the type II secretion system"/>
    <property type="evidence" value="ECO:0007669"/>
    <property type="project" value="TreeGrafter"/>
</dbReference>
<reference evidence="2" key="1">
    <citation type="journal article" date="2020" name="mSystems">
        <title>Genome- and Community-Level Interaction Insights into Carbon Utilization and Element Cycling Functions of Hydrothermarchaeota in Hydrothermal Sediment.</title>
        <authorList>
            <person name="Zhou Z."/>
            <person name="Liu Y."/>
            <person name="Xu W."/>
            <person name="Pan J."/>
            <person name="Luo Z.H."/>
            <person name="Li M."/>
        </authorList>
    </citation>
    <scope>NUCLEOTIDE SEQUENCE [LARGE SCALE GENOMIC DNA]</scope>
    <source>
        <strain evidence="2">SpSt-1019</strain>
    </source>
</reference>
<accession>A0A7C5KEB0</accession>
<keyword evidence="2" id="KW-0238">DNA-binding</keyword>
<dbReference type="EMBL" id="DRUY01000198">
    <property type="protein sequence ID" value="HHI66063.1"/>
    <property type="molecule type" value="Genomic_DNA"/>
</dbReference>
<dbReference type="InterPro" id="IPR003583">
    <property type="entry name" value="Hlx-hairpin-Hlx_DNA-bd_motif"/>
</dbReference>
<dbReference type="AlphaFoldDB" id="A0A7C5KEB0"/>
<dbReference type="Pfam" id="PF10531">
    <property type="entry name" value="SLBB"/>
    <property type="match status" value="1"/>
</dbReference>
<feature type="domain" description="Helix-hairpin-helix DNA-binding motif class 1" evidence="1">
    <location>
        <begin position="141"/>
        <end position="160"/>
    </location>
</feature>
<dbReference type="InterPro" id="IPR010994">
    <property type="entry name" value="RuvA_2-like"/>
</dbReference>
<dbReference type="PANTHER" id="PTHR21180">
    <property type="entry name" value="ENDONUCLEASE/EXONUCLEASE/PHOSPHATASE FAMILY DOMAIN-CONTAINING PROTEIN 1"/>
    <property type="match status" value="1"/>
</dbReference>
<dbReference type="GO" id="GO:0015627">
    <property type="term" value="C:type II protein secretion system complex"/>
    <property type="evidence" value="ECO:0007669"/>
    <property type="project" value="TreeGrafter"/>
</dbReference>
<evidence type="ECO:0000313" key="2">
    <source>
        <dbReference type="EMBL" id="HHI66063.1"/>
    </source>
</evidence>
<dbReference type="InterPro" id="IPR019554">
    <property type="entry name" value="Soluble_ligand-bd"/>
</dbReference>
<dbReference type="Gene3D" id="1.10.150.320">
    <property type="entry name" value="Photosystem II 12 kDa extrinsic protein"/>
    <property type="match status" value="1"/>
</dbReference>
<protein>
    <submittedName>
        <fullName evidence="2">ComEA family DNA-binding protein</fullName>
    </submittedName>
</protein>
<comment type="caution">
    <text evidence="2">The sequence shown here is derived from an EMBL/GenBank/DDBJ whole genome shotgun (WGS) entry which is preliminary data.</text>
</comment>
<sequence length="192" mass="21247">MKEKLPLVLSLFFIAFVIAFWSFSNSTNNSANDIVDSKDKQANQYSDKSKGSRVKIKTTTAERNIVVHIKGAIKNPGDYEIPYGSTVQDLIVIAGGCLEGADTSTLALNKTLKPNQTIKVPLSNSRLVQDNIVNVNLASLEELDSLPGIGKITAEKIINERNKSKFQDLEDFKQRLNFSNSKIEQLKGLITF</sequence>
<dbReference type="PANTHER" id="PTHR21180:SF32">
    <property type="entry name" value="ENDONUCLEASE_EXONUCLEASE_PHOSPHATASE FAMILY DOMAIN-CONTAINING PROTEIN 1"/>
    <property type="match status" value="1"/>
</dbReference>
<name>A0A7C5KEB0_9BACT</name>
<evidence type="ECO:0000259" key="1">
    <source>
        <dbReference type="SMART" id="SM00278"/>
    </source>
</evidence>
<dbReference type="InterPro" id="IPR051675">
    <property type="entry name" value="Endo/Exo/Phosphatase_dom_1"/>
</dbReference>
<dbReference type="Pfam" id="PF12836">
    <property type="entry name" value="HHH_3"/>
    <property type="match status" value="1"/>
</dbReference>